<dbReference type="STRING" id="886293.Sinac_0856"/>
<reference evidence="3 4" key="1">
    <citation type="submission" date="2012-02" db="EMBL/GenBank/DDBJ databases">
        <title>Complete sequence of chromosome of Singulisphaera acidiphila DSM 18658.</title>
        <authorList>
            <consortium name="US DOE Joint Genome Institute (JGI-PGF)"/>
            <person name="Lucas S."/>
            <person name="Copeland A."/>
            <person name="Lapidus A."/>
            <person name="Glavina del Rio T."/>
            <person name="Dalin E."/>
            <person name="Tice H."/>
            <person name="Bruce D."/>
            <person name="Goodwin L."/>
            <person name="Pitluck S."/>
            <person name="Peters L."/>
            <person name="Ovchinnikova G."/>
            <person name="Chertkov O."/>
            <person name="Kyrpides N."/>
            <person name="Mavromatis K."/>
            <person name="Ivanova N."/>
            <person name="Brettin T."/>
            <person name="Detter J.C."/>
            <person name="Han C."/>
            <person name="Larimer F."/>
            <person name="Land M."/>
            <person name="Hauser L."/>
            <person name="Markowitz V."/>
            <person name="Cheng J.-F."/>
            <person name="Hugenholtz P."/>
            <person name="Woyke T."/>
            <person name="Wu D."/>
            <person name="Tindall B."/>
            <person name="Pomrenke H."/>
            <person name="Brambilla E."/>
            <person name="Klenk H.-P."/>
            <person name="Eisen J.A."/>
        </authorList>
    </citation>
    <scope>NUCLEOTIDE SEQUENCE [LARGE SCALE GENOMIC DNA]</scope>
    <source>
        <strain evidence="4">ATCC BAA-1392 / DSM 18658 / VKM B-2454 / MOB10</strain>
    </source>
</reference>
<dbReference type="RefSeq" id="WP_015244442.1">
    <property type="nucleotide sequence ID" value="NC_019892.1"/>
</dbReference>
<dbReference type="Proteomes" id="UP000010798">
    <property type="component" value="Chromosome"/>
</dbReference>
<evidence type="ECO:0000259" key="2">
    <source>
        <dbReference type="Pfam" id="PF07705"/>
    </source>
</evidence>
<feature type="region of interest" description="Disordered" evidence="1">
    <location>
        <begin position="442"/>
        <end position="471"/>
    </location>
</feature>
<feature type="region of interest" description="Disordered" evidence="1">
    <location>
        <begin position="484"/>
        <end position="507"/>
    </location>
</feature>
<dbReference type="Gene3D" id="2.60.40.10">
    <property type="entry name" value="Immunoglobulins"/>
    <property type="match status" value="3"/>
</dbReference>
<keyword evidence="4" id="KW-1185">Reference proteome</keyword>
<accession>L0D8V5</accession>
<dbReference type="Pfam" id="PF07705">
    <property type="entry name" value="CARDB"/>
    <property type="match status" value="2"/>
</dbReference>
<organism evidence="3 4">
    <name type="scientific">Singulisphaera acidiphila (strain ATCC BAA-1392 / DSM 18658 / VKM B-2454 / MOB10)</name>
    <dbReference type="NCBI Taxonomy" id="886293"/>
    <lineage>
        <taxon>Bacteria</taxon>
        <taxon>Pseudomonadati</taxon>
        <taxon>Planctomycetota</taxon>
        <taxon>Planctomycetia</taxon>
        <taxon>Isosphaerales</taxon>
        <taxon>Isosphaeraceae</taxon>
        <taxon>Singulisphaera</taxon>
    </lineage>
</organism>
<dbReference type="eggNOG" id="COG1572">
    <property type="taxonomic scope" value="Bacteria"/>
</dbReference>
<sequence length="531" mass="55630">MLSNNRRAAARRRAWGRGPIILRFEPLEGRQLLAANPLPDLVGAALDTSAHTLDWGDKFHATGVIKNQGNGAQTGQIPLAIYASTTPVPGPGSVLLGTTTVPGDLNPGAITNFDQIVSLPPTAIPGFSGQPIYITSRIDPQNTIPESNDNNNFAVGQGFDTVKVTIAQKVPSSLIGSSLGVYPDQAAWGQQVSVTAQIRNNAAGDAPPTRAQVILTPTTVNPGNGSDVTIGYLDVPAIPAYQTVNVVGTITLPAAPVTAMAGNTQFYLSVLQDADFITNPLFPHVPTQGLGYDVTQIGITGGPTAAELAKLPKADLAASGVVAPSQPIAWGQNFQVTTTVQNLGRADAGPFHVKFVLTGANGSLDHAIYLGDAAIDGLKSGYNQQIIQTLNLPNRLPSGLTLNSVGVGKIAVLIDQDYAVDEALKSNNVSLSNPVTLRVLGTDGRSTVPTTPTGTSLGQPQTAGTLTNGKPLTKAQARVQARMQARAQARAEGKLHRRPPVPQNKSLVDKIEHNLKVFPGKVKDFVKDLFD</sequence>
<dbReference type="InterPro" id="IPR011635">
    <property type="entry name" value="CARDB"/>
</dbReference>
<protein>
    <submittedName>
        <fullName evidence="3">CARDB domain-containing protein</fullName>
    </submittedName>
</protein>
<evidence type="ECO:0000313" key="4">
    <source>
        <dbReference type="Proteomes" id="UP000010798"/>
    </source>
</evidence>
<dbReference type="AlphaFoldDB" id="L0D8V5"/>
<dbReference type="InterPro" id="IPR013783">
    <property type="entry name" value="Ig-like_fold"/>
</dbReference>
<dbReference type="OrthoDB" id="242866at2"/>
<dbReference type="HOGENOM" id="CLU_512759_0_0_0"/>
<feature type="domain" description="CARDB" evidence="2">
    <location>
        <begin position="315"/>
        <end position="429"/>
    </location>
</feature>
<evidence type="ECO:0000256" key="1">
    <source>
        <dbReference type="SAM" id="MobiDB-lite"/>
    </source>
</evidence>
<dbReference type="KEGG" id="saci:Sinac_0856"/>
<gene>
    <name evidence="3" type="ordered locus">Sinac_0856</name>
</gene>
<feature type="domain" description="CARDB" evidence="2">
    <location>
        <begin position="39"/>
        <end position="153"/>
    </location>
</feature>
<name>L0D8V5_SINAD</name>
<evidence type="ECO:0000313" key="3">
    <source>
        <dbReference type="EMBL" id="AGA25263.1"/>
    </source>
</evidence>
<dbReference type="EMBL" id="CP003364">
    <property type="protein sequence ID" value="AGA25263.1"/>
    <property type="molecule type" value="Genomic_DNA"/>
</dbReference>
<feature type="compositionally biased region" description="Polar residues" evidence="1">
    <location>
        <begin position="444"/>
        <end position="470"/>
    </location>
</feature>
<proteinExistence type="predicted"/>